<dbReference type="Proteomes" id="UP000298061">
    <property type="component" value="Unassembled WGS sequence"/>
</dbReference>
<dbReference type="EMBL" id="SFCI01000082">
    <property type="protein sequence ID" value="TFY82746.1"/>
    <property type="molecule type" value="Genomic_DNA"/>
</dbReference>
<keyword evidence="3" id="KW-1185">Reference proteome</keyword>
<evidence type="ECO:0000313" key="3">
    <source>
        <dbReference type="Proteomes" id="UP000298061"/>
    </source>
</evidence>
<accession>A0A4Z0A6R3</accession>
<feature type="compositionally biased region" description="Polar residues" evidence="1">
    <location>
        <begin position="123"/>
        <end position="132"/>
    </location>
</feature>
<reference evidence="2 3" key="1">
    <citation type="submission" date="2019-02" db="EMBL/GenBank/DDBJ databases">
        <title>Genome sequencing of the rare red list fungi Hericium alpestre (H. flagellum).</title>
        <authorList>
            <person name="Buettner E."/>
            <person name="Kellner H."/>
        </authorList>
    </citation>
    <scope>NUCLEOTIDE SEQUENCE [LARGE SCALE GENOMIC DNA]</scope>
    <source>
        <strain evidence="2 3">DSM 108284</strain>
    </source>
</reference>
<feature type="compositionally biased region" description="Polar residues" evidence="1">
    <location>
        <begin position="1"/>
        <end position="23"/>
    </location>
</feature>
<feature type="compositionally biased region" description="Polar residues" evidence="1">
    <location>
        <begin position="30"/>
        <end position="39"/>
    </location>
</feature>
<proteinExistence type="predicted"/>
<dbReference type="STRING" id="135208.A0A4Z0A6R3"/>
<feature type="region of interest" description="Disordered" evidence="1">
    <location>
        <begin position="1"/>
        <end position="134"/>
    </location>
</feature>
<gene>
    <name evidence="2" type="ORF">EWM64_g1274</name>
</gene>
<sequence>MDNNAMQSMTSTLGTQQSSQLPNSEPAPPQNNGQSTQEGASVAKTPSAGPPPAIPPVKRGPGRPKGSGVKAKFIDPNAPVVPKRPVGRPRKDGLPAGSVPRQPPSSTRKRKIAAPGTFAASGDSPQQLQMASASAPPYMGVPPYNYQPVPSTSNQMWPVSTGYSTLSAALQSEPPPRRTESLGPSATRATTIDPSLAQDDQWAELLQIDANALLQQLVTALQTPNPISPGHPKYSVAVFDIEDILAPNVARIFCFNIVLIDNPDAP</sequence>
<comment type="caution">
    <text evidence="2">The sequence shown here is derived from an EMBL/GenBank/DDBJ whole genome shotgun (WGS) entry which is preliminary data.</text>
</comment>
<dbReference type="OrthoDB" id="3690045at2759"/>
<evidence type="ECO:0000256" key="1">
    <source>
        <dbReference type="SAM" id="MobiDB-lite"/>
    </source>
</evidence>
<feature type="region of interest" description="Disordered" evidence="1">
    <location>
        <begin position="169"/>
        <end position="188"/>
    </location>
</feature>
<name>A0A4Z0A6R3_9AGAM</name>
<protein>
    <submittedName>
        <fullName evidence="2">Uncharacterized protein</fullName>
    </submittedName>
</protein>
<evidence type="ECO:0000313" key="2">
    <source>
        <dbReference type="EMBL" id="TFY82746.1"/>
    </source>
</evidence>
<feature type="compositionally biased region" description="Low complexity" evidence="1">
    <location>
        <begin position="56"/>
        <end position="70"/>
    </location>
</feature>
<dbReference type="AlphaFoldDB" id="A0A4Z0A6R3"/>
<organism evidence="2 3">
    <name type="scientific">Hericium alpestre</name>
    <dbReference type="NCBI Taxonomy" id="135208"/>
    <lineage>
        <taxon>Eukaryota</taxon>
        <taxon>Fungi</taxon>
        <taxon>Dikarya</taxon>
        <taxon>Basidiomycota</taxon>
        <taxon>Agaricomycotina</taxon>
        <taxon>Agaricomycetes</taxon>
        <taxon>Russulales</taxon>
        <taxon>Hericiaceae</taxon>
        <taxon>Hericium</taxon>
    </lineage>
</organism>